<sequence>MASLPFPVPSGFPFDLCTPTPDGTQLCVQTGSIQGNIGEPRDCNDGQTPPLVSVDLTYQEKTISLGDAEVLVENSIWIGIEEDLNAVWVGEPKSGSCYRHNLNNIDPTAALDTVLKKAGDAADASVRDLGMNPDSGPGEVLALIFLVVLFLIADGAPDPV</sequence>
<dbReference type="EMBL" id="CP048739">
    <property type="protein sequence ID" value="QIB73878.1"/>
    <property type="molecule type" value="Genomic_DNA"/>
</dbReference>
<name>A0A6C0ULR8_9EURY</name>
<proteinExistence type="predicted"/>
<dbReference type="GeneID" id="44078928"/>
<dbReference type="RefSeq" id="WP_163485861.1">
    <property type="nucleotide sequence ID" value="NZ_CP048739.1"/>
</dbReference>
<accession>A0A6C0ULR8</accession>
<dbReference type="Proteomes" id="UP000465846">
    <property type="component" value="Chromosome"/>
</dbReference>
<protein>
    <submittedName>
        <fullName evidence="1">Uncharacterized protein</fullName>
    </submittedName>
</protein>
<gene>
    <name evidence="1" type="ORF">G3I44_05965</name>
</gene>
<evidence type="ECO:0000313" key="2">
    <source>
        <dbReference type="Proteomes" id="UP000465846"/>
    </source>
</evidence>
<organism evidence="1 2">
    <name type="scientific">Halogeometricum borinquense</name>
    <dbReference type="NCBI Taxonomy" id="60847"/>
    <lineage>
        <taxon>Archaea</taxon>
        <taxon>Methanobacteriati</taxon>
        <taxon>Methanobacteriota</taxon>
        <taxon>Stenosarchaea group</taxon>
        <taxon>Halobacteria</taxon>
        <taxon>Halobacteriales</taxon>
        <taxon>Haloferacaceae</taxon>
        <taxon>Halogeometricum</taxon>
    </lineage>
</organism>
<dbReference type="AlphaFoldDB" id="A0A6C0ULR8"/>
<evidence type="ECO:0000313" key="1">
    <source>
        <dbReference type="EMBL" id="QIB73878.1"/>
    </source>
</evidence>
<reference evidence="1 2" key="1">
    <citation type="submission" date="2020-02" db="EMBL/GenBank/DDBJ databases">
        <title>Whole genome sequence of Halogeometricum borinquense strain wsp4.</title>
        <authorList>
            <person name="Verma D.K."/>
            <person name="Gopal K."/>
            <person name="Prasad E.S."/>
        </authorList>
    </citation>
    <scope>NUCLEOTIDE SEQUENCE [LARGE SCALE GENOMIC DNA]</scope>
    <source>
        <strain evidence="2">wsp4</strain>
    </source>
</reference>